<evidence type="ECO:0000259" key="8">
    <source>
        <dbReference type="PROSITE" id="PS50238"/>
    </source>
</evidence>
<dbReference type="InterPro" id="IPR001849">
    <property type="entry name" value="PH_domain"/>
</dbReference>
<evidence type="ECO:0000313" key="10">
    <source>
        <dbReference type="Proteomes" id="UP000605846"/>
    </source>
</evidence>
<evidence type="ECO:0000256" key="4">
    <source>
        <dbReference type="SAM" id="MobiDB-lite"/>
    </source>
</evidence>
<dbReference type="GO" id="GO:0007165">
    <property type="term" value="P:signal transduction"/>
    <property type="evidence" value="ECO:0007669"/>
    <property type="project" value="InterPro"/>
</dbReference>
<dbReference type="PROSITE" id="PS50238">
    <property type="entry name" value="RHOGAP"/>
    <property type="match status" value="1"/>
</dbReference>
<dbReference type="InterPro" id="IPR008936">
    <property type="entry name" value="Rho_GTPase_activation_prot"/>
</dbReference>
<dbReference type="PANTHER" id="PTHR23176:SF129">
    <property type="entry name" value="RHO GTPASE ACTIVATING PROTEIN AT 16F, ISOFORM E-RELATED"/>
    <property type="match status" value="1"/>
</dbReference>
<proteinExistence type="predicted"/>
<dbReference type="CDD" id="cd00174">
    <property type="entry name" value="SH3"/>
    <property type="match status" value="1"/>
</dbReference>
<dbReference type="AlphaFoldDB" id="A0A8H7EQ73"/>
<dbReference type="Gene3D" id="2.20.70.10">
    <property type="match status" value="1"/>
</dbReference>
<evidence type="ECO:0000256" key="3">
    <source>
        <dbReference type="PROSITE-ProRule" id="PRU00192"/>
    </source>
</evidence>
<dbReference type="CDD" id="cd00201">
    <property type="entry name" value="WW"/>
    <property type="match status" value="1"/>
</dbReference>
<dbReference type="Gene3D" id="2.30.29.30">
    <property type="entry name" value="Pleckstrin-homology domain (PH domain)/Phosphotyrosine-binding domain (PTB)"/>
    <property type="match status" value="1"/>
</dbReference>
<dbReference type="SUPFAM" id="SSF50044">
    <property type="entry name" value="SH3-domain"/>
    <property type="match status" value="1"/>
</dbReference>
<dbReference type="PRINTS" id="PR01887">
    <property type="entry name" value="SPECTRNALPHA"/>
</dbReference>
<gene>
    <name evidence="9" type="ORF">EC973_009644</name>
</gene>
<organism evidence="9 10">
    <name type="scientific">Apophysomyces ossiformis</name>
    <dbReference type="NCBI Taxonomy" id="679940"/>
    <lineage>
        <taxon>Eukaryota</taxon>
        <taxon>Fungi</taxon>
        <taxon>Fungi incertae sedis</taxon>
        <taxon>Mucoromycota</taxon>
        <taxon>Mucoromycotina</taxon>
        <taxon>Mucoromycetes</taxon>
        <taxon>Mucorales</taxon>
        <taxon>Mucorineae</taxon>
        <taxon>Mucoraceae</taxon>
        <taxon>Apophysomyces</taxon>
    </lineage>
</organism>
<dbReference type="SUPFAM" id="SSF48350">
    <property type="entry name" value="GTPase activation domain, GAP"/>
    <property type="match status" value="1"/>
</dbReference>
<dbReference type="InterPro" id="IPR050729">
    <property type="entry name" value="Rho-GAP"/>
</dbReference>
<feature type="compositionally biased region" description="Basic and acidic residues" evidence="4">
    <location>
        <begin position="97"/>
        <end position="110"/>
    </location>
</feature>
<dbReference type="InterPro" id="IPR036028">
    <property type="entry name" value="SH3-like_dom_sf"/>
</dbReference>
<feature type="domain" description="Rho-GAP" evidence="8">
    <location>
        <begin position="448"/>
        <end position="630"/>
    </location>
</feature>
<dbReference type="InterPro" id="IPR001452">
    <property type="entry name" value="SH3_domain"/>
</dbReference>
<evidence type="ECO:0000259" key="7">
    <source>
        <dbReference type="PROSITE" id="PS50020"/>
    </source>
</evidence>
<dbReference type="SUPFAM" id="SSF50729">
    <property type="entry name" value="PH domain-like"/>
    <property type="match status" value="1"/>
</dbReference>
<dbReference type="PROSITE" id="PS50020">
    <property type="entry name" value="WW_DOMAIN_2"/>
    <property type="match status" value="1"/>
</dbReference>
<dbReference type="SUPFAM" id="SSF51045">
    <property type="entry name" value="WW domain"/>
    <property type="match status" value="1"/>
</dbReference>
<dbReference type="GO" id="GO:0005737">
    <property type="term" value="C:cytoplasm"/>
    <property type="evidence" value="ECO:0007669"/>
    <property type="project" value="TreeGrafter"/>
</dbReference>
<dbReference type="SMART" id="SM00456">
    <property type="entry name" value="WW"/>
    <property type="match status" value="1"/>
</dbReference>
<dbReference type="CDD" id="cd00821">
    <property type="entry name" value="PH"/>
    <property type="match status" value="1"/>
</dbReference>
<feature type="domain" description="WW" evidence="7">
    <location>
        <begin position="190"/>
        <end position="223"/>
    </location>
</feature>
<evidence type="ECO:0000256" key="2">
    <source>
        <dbReference type="ARBA" id="ARBA00022468"/>
    </source>
</evidence>
<dbReference type="PANTHER" id="PTHR23176">
    <property type="entry name" value="RHO/RAC/CDC GTPASE-ACTIVATING PROTEIN"/>
    <property type="match status" value="1"/>
</dbReference>
<keyword evidence="1 3" id="KW-0728">SH3 domain</keyword>
<dbReference type="Proteomes" id="UP000605846">
    <property type="component" value="Unassembled WGS sequence"/>
</dbReference>
<dbReference type="InterPro" id="IPR011993">
    <property type="entry name" value="PH-like_dom_sf"/>
</dbReference>
<feature type="region of interest" description="Disordered" evidence="4">
    <location>
        <begin position="97"/>
        <end position="120"/>
    </location>
</feature>
<dbReference type="SMART" id="SM00324">
    <property type="entry name" value="RhoGAP"/>
    <property type="match status" value="1"/>
</dbReference>
<feature type="compositionally biased region" description="Basic and acidic residues" evidence="4">
    <location>
        <begin position="392"/>
        <end position="409"/>
    </location>
</feature>
<name>A0A8H7EQ73_9FUNG</name>
<protein>
    <submittedName>
        <fullName evidence="9">Uncharacterized protein</fullName>
    </submittedName>
</protein>
<dbReference type="Pfam" id="PF00397">
    <property type="entry name" value="WW"/>
    <property type="match status" value="1"/>
</dbReference>
<evidence type="ECO:0000259" key="5">
    <source>
        <dbReference type="PROSITE" id="PS50002"/>
    </source>
</evidence>
<dbReference type="EMBL" id="JABAYA010000098">
    <property type="protein sequence ID" value="KAF7725377.1"/>
    <property type="molecule type" value="Genomic_DNA"/>
</dbReference>
<dbReference type="Pfam" id="PF00018">
    <property type="entry name" value="SH3_1"/>
    <property type="match status" value="1"/>
</dbReference>
<dbReference type="OrthoDB" id="79452at2759"/>
<dbReference type="GO" id="GO:0005096">
    <property type="term" value="F:GTPase activator activity"/>
    <property type="evidence" value="ECO:0007669"/>
    <property type="project" value="UniProtKB-KW"/>
</dbReference>
<dbReference type="Gene3D" id="2.30.30.40">
    <property type="entry name" value="SH3 Domains"/>
    <property type="match status" value="1"/>
</dbReference>
<dbReference type="PROSITE" id="PS50002">
    <property type="entry name" value="SH3"/>
    <property type="match status" value="1"/>
</dbReference>
<feature type="domain" description="SH3" evidence="5">
    <location>
        <begin position="1"/>
        <end position="59"/>
    </location>
</feature>
<reference evidence="9" key="1">
    <citation type="submission" date="2020-01" db="EMBL/GenBank/DDBJ databases">
        <title>Genome Sequencing of Three Apophysomyces-Like Fungal Strains Confirms a Novel Fungal Genus in the Mucoromycota with divergent Burkholderia-like Endosymbiotic Bacteria.</title>
        <authorList>
            <person name="Stajich J.E."/>
            <person name="Macias A.M."/>
            <person name="Carter-House D."/>
            <person name="Lovett B."/>
            <person name="Kasson L.R."/>
            <person name="Berry K."/>
            <person name="Grigoriev I."/>
            <person name="Chang Y."/>
            <person name="Spatafora J."/>
            <person name="Kasson M.T."/>
        </authorList>
    </citation>
    <scope>NUCLEOTIDE SEQUENCE</scope>
    <source>
        <strain evidence="9">NRRL A-21654</strain>
    </source>
</reference>
<dbReference type="Pfam" id="PF00620">
    <property type="entry name" value="RhoGAP"/>
    <property type="match status" value="1"/>
</dbReference>
<dbReference type="PRINTS" id="PR00452">
    <property type="entry name" value="SH3DOMAIN"/>
</dbReference>
<dbReference type="CDD" id="cd00159">
    <property type="entry name" value="RhoGAP"/>
    <property type="match status" value="1"/>
</dbReference>
<dbReference type="SMART" id="SM00326">
    <property type="entry name" value="SH3"/>
    <property type="match status" value="1"/>
</dbReference>
<dbReference type="Gene3D" id="1.10.555.10">
    <property type="entry name" value="Rho GTPase activation protein"/>
    <property type="match status" value="1"/>
</dbReference>
<evidence type="ECO:0000259" key="6">
    <source>
        <dbReference type="PROSITE" id="PS50003"/>
    </source>
</evidence>
<comment type="caution">
    <text evidence="9">The sequence shown here is derived from an EMBL/GenBank/DDBJ whole genome shotgun (WGS) entry which is preliminary data.</text>
</comment>
<dbReference type="Pfam" id="PF00169">
    <property type="entry name" value="PH"/>
    <property type="match status" value="1"/>
</dbReference>
<feature type="domain" description="PH" evidence="6">
    <location>
        <begin position="275"/>
        <end position="386"/>
    </location>
</feature>
<sequence>MVQYLIAVWDYTAEGEFELSFKQGDRIKLLEKHNDDWWEGELNDEIGFFPANRIRIETERESQNTNHELQQQQQQQTILVDIVQEVGALGAFAKREQRKIESEKQHHEPESIAFTNSASTPATIQQLQTVQTDNMLGIINNTDHNQSQLIDVTTPSSQEKSVLSNLDPYAGIASEHVKDTILVDVSGDPGNLPEGWKHTYDEDGTIYYFNEHTGESRWERPDESVLLSPADDMGLRFESMALQHSEDLESIHEGLQKLSPDELKRLEYDQLQADWIRQQGLVQMKMKAEKEDGGKLSSWKVYYAVLSNGFLLLYKENIRAKKPPKPLLPVGSFDLDCCQIEPAGKQDTRRKYVFLITTPTKVKIYIQTAGEKDFSTWLDAIMRELIARREGQREDTDLDDKDRKHLAEKPKHRHWFSKSGRGSEKLAVQAASEQPGSSTGNDVFGGFLRLNSQGNVPSVVSLCIKEVEERGMESVGIYRLSGPASTIQKYRSIFNCNEPVSFADEHDINVMTGLLKLYLRELKNPLLTYEYYDWFIEAARIPDYDERMFRIKSIIHVLPKPHYIVLEYLMRHLNRVAMYSEINKMEASNLALIFSVGLLRSSSENLSSIMHADLHNKIIEAIIQQVDWFFEIDDEDGLEREPLTGGIE</sequence>
<keyword evidence="2" id="KW-0343">GTPase activation</keyword>
<dbReference type="PROSITE" id="PS01159">
    <property type="entry name" value="WW_DOMAIN_1"/>
    <property type="match status" value="1"/>
</dbReference>
<dbReference type="InterPro" id="IPR000198">
    <property type="entry name" value="RhoGAP_dom"/>
</dbReference>
<dbReference type="InterPro" id="IPR001202">
    <property type="entry name" value="WW_dom"/>
</dbReference>
<dbReference type="InterPro" id="IPR036020">
    <property type="entry name" value="WW_dom_sf"/>
</dbReference>
<dbReference type="SMART" id="SM00233">
    <property type="entry name" value="PH"/>
    <property type="match status" value="1"/>
</dbReference>
<accession>A0A8H7EQ73</accession>
<evidence type="ECO:0000256" key="1">
    <source>
        <dbReference type="ARBA" id="ARBA00022443"/>
    </source>
</evidence>
<feature type="region of interest" description="Disordered" evidence="4">
    <location>
        <begin position="392"/>
        <end position="438"/>
    </location>
</feature>
<evidence type="ECO:0000313" key="9">
    <source>
        <dbReference type="EMBL" id="KAF7725377.1"/>
    </source>
</evidence>
<dbReference type="PROSITE" id="PS50003">
    <property type="entry name" value="PH_DOMAIN"/>
    <property type="match status" value="1"/>
</dbReference>
<keyword evidence="10" id="KW-1185">Reference proteome</keyword>